<comment type="caution">
    <text evidence="1">The sequence shown here is derived from an EMBL/GenBank/DDBJ whole genome shotgun (WGS) entry which is preliminary data.</text>
</comment>
<dbReference type="EMBL" id="JAFBDR010000020">
    <property type="protein sequence ID" value="MBM7572688.1"/>
    <property type="molecule type" value="Genomic_DNA"/>
</dbReference>
<keyword evidence="2" id="KW-1185">Reference proteome</keyword>
<gene>
    <name evidence="1" type="ORF">JOC48_003219</name>
</gene>
<evidence type="ECO:0000313" key="2">
    <source>
        <dbReference type="Proteomes" id="UP001296943"/>
    </source>
</evidence>
<dbReference type="Proteomes" id="UP001296943">
    <property type="component" value="Unassembled WGS sequence"/>
</dbReference>
<name>A0ABS2N3L1_9BACI</name>
<accession>A0ABS2N3L1</accession>
<reference evidence="1 2" key="1">
    <citation type="submission" date="2021-01" db="EMBL/GenBank/DDBJ databases">
        <title>Genomic Encyclopedia of Type Strains, Phase IV (KMG-IV): sequencing the most valuable type-strain genomes for metagenomic binning, comparative biology and taxonomic classification.</title>
        <authorList>
            <person name="Goeker M."/>
        </authorList>
    </citation>
    <scope>NUCLEOTIDE SEQUENCE [LARGE SCALE GENOMIC DNA]</scope>
    <source>
        <strain evidence="1 2">DSM 23711</strain>
    </source>
</reference>
<evidence type="ECO:0000313" key="1">
    <source>
        <dbReference type="EMBL" id="MBM7572688.1"/>
    </source>
</evidence>
<proteinExistence type="predicted"/>
<evidence type="ECO:0008006" key="3">
    <source>
        <dbReference type="Google" id="ProtNLM"/>
    </source>
</evidence>
<organism evidence="1 2">
    <name type="scientific">Aquibacillus albus</name>
    <dbReference type="NCBI Taxonomy" id="1168171"/>
    <lineage>
        <taxon>Bacteria</taxon>
        <taxon>Bacillati</taxon>
        <taxon>Bacillota</taxon>
        <taxon>Bacilli</taxon>
        <taxon>Bacillales</taxon>
        <taxon>Bacillaceae</taxon>
        <taxon>Aquibacillus</taxon>
    </lineage>
</organism>
<dbReference type="RefSeq" id="WP_204501275.1">
    <property type="nucleotide sequence ID" value="NZ_JAFBDR010000020.1"/>
</dbReference>
<sequence>MQKFNKDIPKNNRQLLKNKLSERRSLIIQKWDELQKELKTEKKYYKKKQN</sequence>
<protein>
    <recommendedName>
        <fullName evidence="3">FbpB family small basic protein</fullName>
    </recommendedName>
</protein>